<name>A0AAE0B5S4_9ROSI</name>
<evidence type="ECO:0000313" key="4">
    <source>
        <dbReference type="EMBL" id="KAK3230311.1"/>
    </source>
</evidence>
<evidence type="ECO:0000256" key="1">
    <source>
        <dbReference type="PROSITE-ProRule" id="PRU00047"/>
    </source>
</evidence>
<proteinExistence type="predicted"/>
<feature type="region of interest" description="Disordered" evidence="2">
    <location>
        <begin position="133"/>
        <end position="152"/>
    </location>
</feature>
<dbReference type="GO" id="GO:0008270">
    <property type="term" value="F:zinc ion binding"/>
    <property type="evidence" value="ECO:0007669"/>
    <property type="project" value="UniProtKB-KW"/>
</dbReference>
<keyword evidence="5" id="KW-1185">Reference proteome</keyword>
<keyword evidence="1" id="KW-0862">Zinc</keyword>
<dbReference type="InterPro" id="IPR036875">
    <property type="entry name" value="Znf_CCHC_sf"/>
</dbReference>
<dbReference type="PROSITE" id="PS50158">
    <property type="entry name" value="ZF_CCHC"/>
    <property type="match status" value="1"/>
</dbReference>
<dbReference type="InterPro" id="IPR001878">
    <property type="entry name" value="Znf_CCHC"/>
</dbReference>
<gene>
    <name evidence="4" type="ORF">Dsin_002192</name>
</gene>
<evidence type="ECO:0000256" key="2">
    <source>
        <dbReference type="SAM" id="MobiDB-lite"/>
    </source>
</evidence>
<dbReference type="Proteomes" id="UP001281410">
    <property type="component" value="Unassembled WGS sequence"/>
</dbReference>
<comment type="caution">
    <text evidence="4">The sequence shown here is derived from an EMBL/GenBank/DDBJ whole genome shotgun (WGS) entry which is preliminary data.</text>
</comment>
<keyword evidence="1" id="KW-0863">Zinc-finger</keyword>
<keyword evidence="1" id="KW-0479">Metal-binding</keyword>
<dbReference type="AlphaFoldDB" id="A0AAE0B5S4"/>
<dbReference type="SUPFAM" id="SSF57756">
    <property type="entry name" value="Retrovirus zinc finger-like domains"/>
    <property type="match status" value="1"/>
</dbReference>
<accession>A0AAE0B5S4</accession>
<feature type="compositionally biased region" description="Low complexity" evidence="2">
    <location>
        <begin position="133"/>
        <end position="150"/>
    </location>
</feature>
<feature type="domain" description="CCHC-type" evidence="3">
    <location>
        <begin position="71"/>
        <end position="87"/>
    </location>
</feature>
<dbReference type="EMBL" id="JANJYJ010000001">
    <property type="protein sequence ID" value="KAK3230311.1"/>
    <property type="molecule type" value="Genomic_DNA"/>
</dbReference>
<sequence>MIREGKRYEAQCKQPSFHIKCKDKDQCLCKSKKKHHFRPFQRRSGRHSKPKPKKFKFFTKKFTRAQHKSYKCCVCGKPSHYAKQCPNKKAKSAKLVQQLKEIADEVPSDANIESIFSEQDAADKNTTFVLHYSDSSDSSDDNSTGSSTGSVYNSYQVASHDSPTEPQVSIQLLLEKFSNPIDAIAYFDTGSHNTMMNPNILPPKTWKPHTRYFKVEDGKIFTTNLISKHKVGIKIFQSYTFWKQVLRTSVPDKDILIGWDVYCQCKSLRILPSGIRYKREFKPFSHIPKIFPLS</sequence>
<dbReference type="GO" id="GO:0003676">
    <property type="term" value="F:nucleic acid binding"/>
    <property type="evidence" value="ECO:0007669"/>
    <property type="project" value="InterPro"/>
</dbReference>
<dbReference type="Gene3D" id="4.10.60.10">
    <property type="entry name" value="Zinc finger, CCHC-type"/>
    <property type="match status" value="1"/>
</dbReference>
<protein>
    <recommendedName>
        <fullName evidence="3">CCHC-type domain-containing protein</fullName>
    </recommendedName>
</protein>
<evidence type="ECO:0000313" key="5">
    <source>
        <dbReference type="Proteomes" id="UP001281410"/>
    </source>
</evidence>
<evidence type="ECO:0000259" key="3">
    <source>
        <dbReference type="PROSITE" id="PS50158"/>
    </source>
</evidence>
<organism evidence="4 5">
    <name type="scientific">Dipteronia sinensis</name>
    <dbReference type="NCBI Taxonomy" id="43782"/>
    <lineage>
        <taxon>Eukaryota</taxon>
        <taxon>Viridiplantae</taxon>
        <taxon>Streptophyta</taxon>
        <taxon>Embryophyta</taxon>
        <taxon>Tracheophyta</taxon>
        <taxon>Spermatophyta</taxon>
        <taxon>Magnoliopsida</taxon>
        <taxon>eudicotyledons</taxon>
        <taxon>Gunneridae</taxon>
        <taxon>Pentapetalae</taxon>
        <taxon>rosids</taxon>
        <taxon>malvids</taxon>
        <taxon>Sapindales</taxon>
        <taxon>Sapindaceae</taxon>
        <taxon>Hippocastanoideae</taxon>
        <taxon>Acereae</taxon>
        <taxon>Dipteronia</taxon>
    </lineage>
</organism>
<reference evidence="4" key="1">
    <citation type="journal article" date="2023" name="Plant J.">
        <title>Genome sequences and population genomics provide insights into the demographic history, inbreeding, and mutation load of two 'living fossil' tree species of Dipteronia.</title>
        <authorList>
            <person name="Feng Y."/>
            <person name="Comes H.P."/>
            <person name="Chen J."/>
            <person name="Zhu S."/>
            <person name="Lu R."/>
            <person name="Zhang X."/>
            <person name="Li P."/>
            <person name="Qiu J."/>
            <person name="Olsen K.M."/>
            <person name="Qiu Y."/>
        </authorList>
    </citation>
    <scope>NUCLEOTIDE SEQUENCE</scope>
    <source>
        <strain evidence="4">NBL</strain>
    </source>
</reference>